<evidence type="ECO:0000256" key="7">
    <source>
        <dbReference type="RuleBase" id="RU365095"/>
    </source>
</evidence>
<feature type="domain" description="Glucosamine/galactosamine-6-phosphate isomerase" evidence="8">
    <location>
        <begin position="8"/>
        <end position="219"/>
    </location>
</feature>
<keyword evidence="7 9" id="KW-0378">Hydrolase</keyword>
<comment type="function">
    <text evidence="2 7">Hydrolysis of 6-phosphogluconolactone to 6-phosphogluconate.</text>
</comment>
<comment type="pathway">
    <text evidence="3 7">Carbohydrate degradation; pentose phosphate pathway; D-ribulose 5-phosphate from D-glucose 6-phosphate (oxidative stage): step 2/3.</text>
</comment>
<dbReference type="SUPFAM" id="SSF100950">
    <property type="entry name" value="NagB/RpiA/CoA transferase-like"/>
    <property type="match status" value="1"/>
</dbReference>
<dbReference type="Proteomes" id="UP000613768">
    <property type="component" value="Unassembled WGS sequence"/>
</dbReference>
<protein>
    <recommendedName>
        <fullName evidence="6 7">6-phosphogluconolactonase</fullName>
        <shortName evidence="7">6PGL</shortName>
        <ecNumber evidence="5 7">3.1.1.31</ecNumber>
    </recommendedName>
</protein>
<dbReference type="GO" id="GO:0017057">
    <property type="term" value="F:6-phosphogluconolactonase activity"/>
    <property type="evidence" value="ECO:0007669"/>
    <property type="project" value="UniProtKB-UniRule"/>
</dbReference>
<keyword evidence="10" id="KW-1185">Reference proteome</keyword>
<dbReference type="InterPro" id="IPR039104">
    <property type="entry name" value="6PGL"/>
</dbReference>
<comment type="caution">
    <text evidence="9">The sequence shown here is derived from an EMBL/GenBank/DDBJ whole genome shotgun (WGS) entry which is preliminary data.</text>
</comment>
<accession>A0AAW3ZMQ8</accession>
<comment type="catalytic activity">
    <reaction evidence="1 7">
        <text>6-phospho-D-glucono-1,5-lactone + H2O = 6-phospho-D-gluconate + H(+)</text>
        <dbReference type="Rhea" id="RHEA:12556"/>
        <dbReference type="ChEBI" id="CHEBI:15377"/>
        <dbReference type="ChEBI" id="CHEBI:15378"/>
        <dbReference type="ChEBI" id="CHEBI:57955"/>
        <dbReference type="ChEBI" id="CHEBI:58759"/>
        <dbReference type="EC" id="3.1.1.31"/>
    </reaction>
</comment>
<evidence type="ECO:0000259" key="8">
    <source>
        <dbReference type="Pfam" id="PF01182"/>
    </source>
</evidence>
<evidence type="ECO:0000313" key="9">
    <source>
        <dbReference type="EMBL" id="MBD8527356.1"/>
    </source>
</evidence>
<dbReference type="GO" id="GO:0006098">
    <property type="term" value="P:pentose-phosphate shunt"/>
    <property type="evidence" value="ECO:0007669"/>
    <property type="project" value="InterPro"/>
</dbReference>
<dbReference type="Pfam" id="PF01182">
    <property type="entry name" value="Glucosamine_iso"/>
    <property type="match status" value="1"/>
</dbReference>
<dbReference type="EC" id="3.1.1.31" evidence="5 7"/>
<sequence length="231" mass="24981">MQLIEHIDAAAMADGLAFEIGQAIDQALLDRGRALIALAGGRTPMPAYRKLAGQQRDWSKVTVLATDERWVDAGHPLRNEDEIVDAMQAARGLNLCRLVPAKAEYPPLAAWANQVLAELSQPFDLVLLGMGGDAHTASLFPAADGLSAAMDLRAEADAFVITPNPLPPEAPHARITLGRRRLLNARQHIIALSGAVKRDVLFDANSRQQPDRQPISAFLAPGLNMTIHWSP</sequence>
<dbReference type="Gene3D" id="3.40.50.1360">
    <property type="match status" value="1"/>
</dbReference>
<dbReference type="PANTHER" id="PTHR11054:SF0">
    <property type="entry name" value="6-PHOSPHOGLUCONOLACTONASE"/>
    <property type="match status" value="1"/>
</dbReference>
<dbReference type="CDD" id="cd01400">
    <property type="entry name" value="6PGL"/>
    <property type="match status" value="1"/>
</dbReference>
<proteinExistence type="inferred from homology"/>
<organism evidence="9 10">
    <name type="scientific">Pseudomarimonas arenosa</name>
    <dbReference type="NCBI Taxonomy" id="2774145"/>
    <lineage>
        <taxon>Bacteria</taxon>
        <taxon>Pseudomonadati</taxon>
        <taxon>Pseudomonadota</taxon>
        <taxon>Gammaproteobacteria</taxon>
        <taxon>Lysobacterales</taxon>
        <taxon>Lysobacteraceae</taxon>
        <taxon>Pseudomarimonas</taxon>
    </lineage>
</organism>
<comment type="similarity">
    <text evidence="4 7">Belongs to the glucosamine/galactosamine-6-phosphate isomerase family. 6-phosphogluconolactonase subfamily.</text>
</comment>
<dbReference type="InterPro" id="IPR005900">
    <property type="entry name" value="6-phosphogluconolactonase_DevB"/>
</dbReference>
<dbReference type="InterPro" id="IPR006148">
    <property type="entry name" value="Glc/Gal-6P_isomerase"/>
</dbReference>
<evidence type="ECO:0000313" key="10">
    <source>
        <dbReference type="Proteomes" id="UP000613768"/>
    </source>
</evidence>
<dbReference type="PANTHER" id="PTHR11054">
    <property type="entry name" value="6-PHOSPHOGLUCONOLACTONASE"/>
    <property type="match status" value="1"/>
</dbReference>
<gene>
    <name evidence="7 9" type="primary">pgl</name>
    <name evidence="9" type="ORF">IFO71_16560</name>
</gene>
<evidence type="ECO:0000256" key="5">
    <source>
        <dbReference type="ARBA" id="ARBA00013198"/>
    </source>
</evidence>
<evidence type="ECO:0000256" key="1">
    <source>
        <dbReference type="ARBA" id="ARBA00000832"/>
    </source>
</evidence>
<dbReference type="EMBL" id="JACYTR010000049">
    <property type="protein sequence ID" value="MBD8527356.1"/>
    <property type="molecule type" value="Genomic_DNA"/>
</dbReference>
<evidence type="ECO:0000256" key="4">
    <source>
        <dbReference type="ARBA" id="ARBA00010662"/>
    </source>
</evidence>
<dbReference type="NCBIfam" id="TIGR01198">
    <property type="entry name" value="pgl"/>
    <property type="match status" value="1"/>
</dbReference>
<evidence type="ECO:0000256" key="3">
    <source>
        <dbReference type="ARBA" id="ARBA00004961"/>
    </source>
</evidence>
<dbReference type="RefSeq" id="WP_192030777.1">
    <property type="nucleotide sequence ID" value="NZ_JACYTR010000049.1"/>
</dbReference>
<dbReference type="GO" id="GO:0005975">
    <property type="term" value="P:carbohydrate metabolic process"/>
    <property type="evidence" value="ECO:0007669"/>
    <property type="project" value="UniProtKB-UniRule"/>
</dbReference>
<evidence type="ECO:0000256" key="2">
    <source>
        <dbReference type="ARBA" id="ARBA00002681"/>
    </source>
</evidence>
<evidence type="ECO:0000256" key="6">
    <source>
        <dbReference type="ARBA" id="ARBA00020337"/>
    </source>
</evidence>
<name>A0AAW3ZMQ8_9GAMM</name>
<reference evidence="9 10" key="1">
    <citation type="submission" date="2020-09" db="EMBL/GenBank/DDBJ databases">
        <title>Pseudoxanthomonas sp. CAU 1598 isolated from sand of Yaerae Beach.</title>
        <authorList>
            <person name="Kim W."/>
        </authorList>
    </citation>
    <scope>NUCLEOTIDE SEQUENCE [LARGE SCALE GENOMIC DNA]</scope>
    <source>
        <strain evidence="9 10">CAU 1598</strain>
    </source>
</reference>
<dbReference type="AlphaFoldDB" id="A0AAW3ZMQ8"/>
<dbReference type="InterPro" id="IPR037171">
    <property type="entry name" value="NagB/RpiA_transferase-like"/>
</dbReference>